<keyword evidence="8" id="KW-1133">Transmembrane helix</keyword>
<evidence type="ECO:0000259" key="9">
    <source>
        <dbReference type="PROSITE" id="PS50109"/>
    </source>
</evidence>
<evidence type="ECO:0000256" key="4">
    <source>
        <dbReference type="ARBA" id="ARBA00022679"/>
    </source>
</evidence>
<comment type="catalytic activity">
    <reaction evidence="1">
        <text>ATP + protein L-histidine = ADP + protein N-phospho-L-histidine.</text>
        <dbReference type="EC" id="2.7.13.3"/>
    </reaction>
</comment>
<name>A0A1F5EN62_9BACT</name>
<dbReference type="EC" id="2.7.13.3" evidence="2"/>
<evidence type="ECO:0000256" key="3">
    <source>
        <dbReference type="ARBA" id="ARBA00022553"/>
    </source>
</evidence>
<comment type="caution">
    <text evidence="10">The sequence shown here is derived from an EMBL/GenBank/DDBJ whole genome shotgun (WGS) entry which is preliminary data.</text>
</comment>
<dbReference type="InterPro" id="IPR050736">
    <property type="entry name" value="Sensor_HK_Regulatory"/>
</dbReference>
<feature type="transmembrane region" description="Helical" evidence="8">
    <location>
        <begin position="227"/>
        <end position="245"/>
    </location>
</feature>
<feature type="transmembrane region" description="Helical" evidence="8">
    <location>
        <begin position="6"/>
        <end position="23"/>
    </location>
</feature>
<keyword evidence="8" id="KW-0472">Membrane</keyword>
<proteinExistence type="predicted"/>
<dbReference type="GO" id="GO:0000155">
    <property type="term" value="F:phosphorelay sensor kinase activity"/>
    <property type="evidence" value="ECO:0007669"/>
    <property type="project" value="InterPro"/>
</dbReference>
<evidence type="ECO:0000256" key="1">
    <source>
        <dbReference type="ARBA" id="ARBA00000085"/>
    </source>
</evidence>
<dbReference type="Gene3D" id="1.10.287.130">
    <property type="match status" value="1"/>
</dbReference>
<feature type="coiled-coil region" evidence="7">
    <location>
        <begin position="280"/>
        <end position="307"/>
    </location>
</feature>
<dbReference type="Pfam" id="PF02518">
    <property type="entry name" value="HATPase_c"/>
    <property type="match status" value="1"/>
</dbReference>
<evidence type="ECO:0000256" key="2">
    <source>
        <dbReference type="ARBA" id="ARBA00012438"/>
    </source>
</evidence>
<dbReference type="InterPro" id="IPR003594">
    <property type="entry name" value="HATPase_dom"/>
</dbReference>
<dbReference type="InterPro" id="IPR036890">
    <property type="entry name" value="HATPase_C_sf"/>
</dbReference>
<dbReference type="SUPFAM" id="SSF55874">
    <property type="entry name" value="ATPase domain of HSP90 chaperone/DNA topoisomerase II/histidine kinase"/>
    <property type="match status" value="1"/>
</dbReference>
<dbReference type="PANTHER" id="PTHR43711">
    <property type="entry name" value="TWO-COMPONENT HISTIDINE KINASE"/>
    <property type="match status" value="1"/>
</dbReference>
<feature type="transmembrane region" description="Helical" evidence="8">
    <location>
        <begin position="64"/>
        <end position="85"/>
    </location>
</feature>
<dbReference type="PRINTS" id="PR00344">
    <property type="entry name" value="BCTRLSENSOR"/>
</dbReference>
<dbReference type="InterPro" id="IPR031621">
    <property type="entry name" value="HisKA_7TM"/>
</dbReference>
<protein>
    <recommendedName>
        <fullName evidence="2">histidine kinase</fullName>
        <ecNumber evidence="2">2.7.13.3</ecNumber>
    </recommendedName>
</protein>
<reference evidence="10 11" key="1">
    <citation type="journal article" date="2016" name="Nat. Commun.">
        <title>Thousands of microbial genomes shed light on interconnected biogeochemical processes in an aquifer system.</title>
        <authorList>
            <person name="Anantharaman K."/>
            <person name="Brown C.T."/>
            <person name="Hug L.A."/>
            <person name="Sharon I."/>
            <person name="Castelle C.J."/>
            <person name="Probst A.J."/>
            <person name="Thomas B.C."/>
            <person name="Singh A."/>
            <person name="Wilkins M.J."/>
            <person name="Karaoz U."/>
            <person name="Brodie E.L."/>
            <person name="Williams K.H."/>
            <person name="Hubbard S.S."/>
            <person name="Banfield J.F."/>
        </authorList>
    </citation>
    <scope>NUCLEOTIDE SEQUENCE [LARGE SCALE GENOMIC DNA]</scope>
</reference>
<dbReference type="InterPro" id="IPR036097">
    <property type="entry name" value="HisK_dim/P_sf"/>
</dbReference>
<keyword evidence="5" id="KW-0418">Kinase</keyword>
<dbReference type="Pfam" id="PF16927">
    <property type="entry name" value="HisKA_7TM"/>
    <property type="match status" value="1"/>
</dbReference>
<dbReference type="Gene3D" id="3.30.565.10">
    <property type="entry name" value="Histidine kinase-like ATPase, C-terminal domain"/>
    <property type="match status" value="1"/>
</dbReference>
<evidence type="ECO:0000256" key="5">
    <source>
        <dbReference type="ARBA" id="ARBA00022777"/>
    </source>
</evidence>
<dbReference type="CDD" id="cd00082">
    <property type="entry name" value="HisKA"/>
    <property type="match status" value="1"/>
</dbReference>
<dbReference type="InterPro" id="IPR003661">
    <property type="entry name" value="HisK_dim/P_dom"/>
</dbReference>
<feature type="transmembrane region" description="Helical" evidence="8">
    <location>
        <begin position="137"/>
        <end position="159"/>
    </location>
</feature>
<sequence>MEYQIVTLFIIAILNAVFGYFVVRGGGKATNTIFSLVAISVSLWALNLAFFIKSNNLESALIFANLYYIFAAAIPVLFFCFSLVFPQENMLFKKKYYLSFIPLGILGLLMFLNENIILKEIFITDSVKDVLLDSTNYIIYGAYFLVFVFSSYIILLKKYNNTSDETERMQLKLVIIGTAISYILGMFFNLLLPWTGNYSLIWLGPPFSLIMVASLGYAVIKHHLFNVKVISTEILTFSLIFFILVRTITSDNVQDQIVNGLLLLIVSIFSILLIRSVIKEVEIREQIEKLAEELKDANVQLKKMDKQKSEFINLASHQLRGPVASLKGYSSMILEGSYGPISKKIEDVVTRLSQSSNALALIIDDFLNLSRIERGKIEFNFTEGNLKEVVDSAVEELKQKALDKKLKMTFTAKKGNYTLNMDSEKVRQIVSNLIDNSIKYTPKGSIKVKLSQENEEMLLEVTDTGIGVPPQDMDKLFKKFSRLANANEENIQGTGLGLYLAKEVMNAHNGKIWIESEGQDKGSSFFVEFKAKERRKTPRINSEKELSEAK</sequence>
<evidence type="ECO:0000313" key="11">
    <source>
        <dbReference type="Proteomes" id="UP000176865"/>
    </source>
</evidence>
<evidence type="ECO:0000256" key="8">
    <source>
        <dbReference type="SAM" id="Phobius"/>
    </source>
</evidence>
<evidence type="ECO:0000256" key="7">
    <source>
        <dbReference type="SAM" id="Coils"/>
    </source>
</evidence>
<keyword evidence="3" id="KW-0597">Phosphoprotein</keyword>
<dbReference type="PANTHER" id="PTHR43711:SF31">
    <property type="entry name" value="HISTIDINE KINASE"/>
    <property type="match status" value="1"/>
</dbReference>
<keyword evidence="8" id="KW-0812">Transmembrane</keyword>
<dbReference type="Proteomes" id="UP000176865">
    <property type="component" value="Unassembled WGS sequence"/>
</dbReference>
<dbReference type="SMART" id="SM00388">
    <property type="entry name" value="HisKA"/>
    <property type="match status" value="1"/>
</dbReference>
<feature type="transmembrane region" description="Helical" evidence="8">
    <location>
        <begin position="97"/>
        <end position="117"/>
    </location>
</feature>
<feature type="transmembrane region" description="Helical" evidence="8">
    <location>
        <begin position="200"/>
        <end position="220"/>
    </location>
</feature>
<keyword evidence="4" id="KW-0808">Transferase</keyword>
<dbReference type="EMBL" id="MFAB01000014">
    <property type="protein sequence ID" value="OGD68848.1"/>
    <property type="molecule type" value="Genomic_DNA"/>
</dbReference>
<dbReference type="InterPro" id="IPR004358">
    <property type="entry name" value="Sig_transdc_His_kin-like_C"/>
</dbReference>
<dbReference type="PROSITE" id="PS50109">
    <property type="entry name" value="HIS_KIN"/>
    <property type="match status" value="1"/>
</dbReference>
<keyword evidence="6" id="KW-0902">Two-component regulatory system</keyword>
<evidence type="ECO:0000256" key="6">
    <source>
        <dbReference type="ARBA" id="ARBA00023012"/>
    </source>
</evidence>
<feature type="transmembrane region" description="Helical" evidence="8">
    <location>
        <begin position="32"/>
        <end position="52"/>
    </location>
</feature>
<dbReference type="FunFam" id="3.30.565.10:FF:000006">
    <property type="entry name" value="Sensor histidine kinase WalK"/>
    <property type="match status" value="1"/>
</dbReference>
<accession>A0A1F5EN62</accession>
<feature type="domain" description="Histidine kinase" evidence="9">
    <location>
        <begin position="314"/>
        <end position="533"/>
    </location>
</feature>
<evidence type="ECO:0000313" key="10">
    <source>
        <dbReference type="EMBL" id="OGD68848.1"/>
    </source>
</evidence>
<gene>
    <name evidence="10" type="ORF">A2996_02315</name>
</gene>
<dbReference type="SMART" id="SM00387">
    <property type="entry name" value="HATPase_c"/>
    <property type="match status" value="1"/>
</dbReference>
<feature type="transmembrane region" description="Helical" evidence="8">
    <location>
        <begin position="171"/>
        <end position="194"/>
    </location>
</feature>
<feature type="transmembrane region" description="Helical" evidence="8">
    <location>
        <begin position="257"/>
        <end position="278"/>
    </location>
</feature>
<dbReference type="SUPFAM" id="SSF47384">
    <property type="entry name" value="Homodimeric domain of signal transducing histidine kinase"/>
    <property type="match status" value="1"/>
</dbReference>
<dbReference type="Pfam" id="PF00512">
    <property type="entry name" value="HisKA"/>
    <property type="match status" value="1"/>
</dbReference>
<keyword evidence="7" id="KW-0175">Coiled coil</keyword>
<organism evidence="10 11">
    <name type="scientific">Candidatus Campbellbacteria bacterium RIFCSPLOWO2_01_FULL_34_15</name>
    <dbReference type="NCBI Taxonomy" id="1797579"/>
    <lineage>
        <taxon>Bacteria</taxon>
        <taxon>Candidatus Campbelliibacteriota</taxon>
    </lineage>
</organism>
<dbReference type="InterPro" id="IPR005467">
    <property type="entry name" value="His_kinase_dom"/>
</dbReference>
<dbReference type="AlphaFoldDB" id="A0A1F5EN62"/>
<dbReference type="STRING" id="1797579.A2996_02315"/>